<comment type="caution">
    <text evidence="3">The sequence shown here is derived from an EMBL/GenBank/DDBJ whole genome shotgun (WGS) entry which is preliminary data.</text>
</comment>
<evidence type="ECO:0000313" key="3">
    <source>
        <dbReference type="EMBL" id="MDC0743702.1"/>
    </source>
</evidence>
<evidence type="ECO:0000256" key="1">
    <source>
        <dbReference type="SAM" id="MobiDB-lite"/>
    </source>
</evidence>
<feature type="chain" id="PRO_5045093127" description="Cytochrome c domain-containing protein" evidence="2">
    <location>
        <begin position="25"/>
        <end position="441"/>
    </location>
</feature>
<evidence type="ECO:0000256" key="2">
    <source>
        <dbReference type="SAM" id="SignalP"/>
    </source>
</evidence>
<reference evidence="3 4" key="1">
    <citation type="submission" date="2022-11" db="EMBL/GenBank/DDBJ databases">
        <title>Minimal conservation of predation-associated metabolite biosynthetic gene clusters underscores biosynthetic potential of Myxococcota including descriptions for ten novel species: Archangium lansinium sp. nov., Myxococcus landrumus sp. nov., Nannocystis bai.</title>
        <authorList>
            <person name="Ahearne A."/>
            <person name="Stevens C."/>
            <person name="Dowd S."/>
        </authorList>
    </citation>
    <scope>NUCLEOTIDE SEQUENCE [LARGE SCALE GENOMIC DNA]</scope>
    <source>
        <strain evidence="3 4">RJM3</strain>
    </source>
</reference>
<dbReference type="RefSeq" id="WP_271919495.1">
    <property type="nucleotide sequence ID" value="NZ_JAQNDO010000001.1"/>
</dbReference>
<evidence type="ECO:0008006" key="5">
    <source>
        <dbReference type="Google" id="ProtNLM"/>
    </source>
</evidence>
<evidence type="ECO:0000313" key="4">
    <source>
        <dbReference type="Proteomes" id="UP001221411"/>
    </source>
</evidence>
<sequence length="441" mass="46593">MTMKWGKRAWTGTALIGLSLVLSACNPDDPNQLLGGPPANGGKPCPPSAGGEGGSTASTTVGNGGSGGEPTTTSGGGTTGSGGGVKTVLDERVVSYSEALRTASLKLVGKLPKNDEIEGIRSAADPKKVYETFVDQYMASPRFAAMMLDYWKNTFRSGAMAPNEAPNRNNAPLFAAKVTVEGGDYRQLFTATSGTCPTFDPAAGTFTAADCANGPAAAPAAGVLTDAGLMAQYASALAFRRVRFIQETFSCRKMPAEYRGTPEPRGGGFYTSPWPFESIAGAANGGRVDFLDDSSTICANCHGSMNHRAPLFAAYDDSGKYIEPAAGMDGILEFSATVPIDGNPKVKQSDYLPPGETTAFKFGQPAANLLEYGQRMAADDEVARCAVVRVWNYAMSKGDAVYDLADVPDSVIDPFVKQFKTNYNLRETIRAAFVHDDFVRY</sequence>
<name>A0ABT5EPD2_9BACT</name>
<protein>
    <recommendedName>
        <fullName evidence="5">Cytochrome c domain-containing protein</fullName>
    </recommendedName>
</protein>
<dbReference type="EMBL" id="JAQNDO010000001">
    <property type="protein sequence ID" value="MDC0743702.1"/>
    <property type="molecule type" value="Genomic_DNA"/>
</dbReference>
<accession>A0ABT5EPD2</accession>
<keyword evidence="4" id="KW-1185">Reference proteome</keyword>
<dbReference type="PROSITE" id="PS51257">
    <property type="entry name" value="PROKAR_LIPOPROTEIN"/>
    <property type="match status" value="1"/>
</dbReference>
<feature type="signal peptide" evidence="2">
    <location>
        <begin position="1"/>
        <end position="24"/>
    </location>
</feature>
<dbReference type="Proteomes" id="UP001221411">
    <property type="component" value="Unassembled WGS sequence"/>
</dbReference>
<keyword evidence="2" id="KW-0732">Signal</keyword>
<feature type="region of interest" description="Disordered" evidence="1">
    <location>
        <begin position="32"/>
        <end position="85"/>
    </location>
</feature>
<gene>
    <name evidence="3" type="ORF">POL67_20405</name>
</gene>
<feature type="compositionally biased region" description="Gly residues" evidence="1">
    <location>
        <begin position="62"/>
        <end position="85"/>
    </location>
</feature>
<organism evidence="3 4">
    <name type="scientific">Polyangium mundeleinium</name>
    <dbReference type="NCBI Taxonomy" id="2995306"/>
    <lineage>
        <taxon>Bacteria</taxon>
        <taxon>Pseudomonadati</taxon>
        <taxon>Myxococcota</taxon>
        <taxon>Polyangia</taxon>
        <taxon>Polyangiales</taxon>
        <taxon>Polyangiaceae</taxon>
        <taxon>Polyangium</taxon>
    </lineage>
</organism>
<proteinExistence type="predicted"/>